<dbReference type="OrthoDB" id="430630at2759"/>
<dbReference type="PANTHER" id="PTHR11820">
    <property type="entry name" value="ACYLPYRUVASE"/>
    <property type="match status" value="1"/>
</dbReference>
<dbReference type="InterPro" id="IPR011234">
    <property type="entry name" value="Fumarylacetoacetase-like_C"/>
</dbReference>
<dbReference type="EMBL" id="CAMXCT030001180">
    <property type="protein sequence ID" value="CAL4774881.1"/>
    <property type="molecule type" value="Genomic_DNA"/>
</dbReference>
<evidence type="ECO:0000313" key="4">
    <source>
        <dbReference type="EMBL" id="CAI3987569.1"/>
    </source>
</evidence>
<evidence type="ECO:0000313" key="7">
    <source>
        <dbReference type="Proteomes" id="UP001152797"/>
    </source>
</evidence>
<dbReference type="SUPFAM" id="SSF56529">
    <property type="entry name" value="FAH"/>
    <property type="match status" value="1"/>
</dbReference>
<dbReference type="Gene3D" id="3.90.850.10">
    <property type="entry name" value="Fumarylacetoacetase-like, C-terminal domain"/>
    <property type="match status" value="1"/>
</dbReference>
<feature type="domain" description="Fumarylacetoacetase-like C-terminal" evidence="3">
    <location>
        <begin position="43"/>
        <end position="251"/>
    </location>
</feature>
<evidence type="ECO:0000313" key="6">
    <source>
        <dbReference type="EMBL" id="CAL4774881.1"/>
    </source>
</evidence>
<dbReference type="GO" id="GO:0050163">
    <property type="term" value="F:oxaloacetate tautomerase activity"/>
    <property type="evidence" value="ECO:0007669"/>
    <property type="project" value="UniProtKB-ARBA"/>
</dbReference>
<accession>A0A9P1C9P3</accession>
<sequence length="267" mass="29126">MLCHPSGDESFHQAEGNPFDGLKDTGKKVSVGRFLPPVMPQDIICIGLNYRAHADELKLPYPKNPVVFMKPTSCTAAHGDPIAQPRVSEKMDYEVELAVVIGRECKDVTPEQAMDYVLGYTCANDLSTRDWQKVPELSGSQWCRSKSFDGFAPIGPVIATKDEIADPGVLRVQTFVNGVQMQDSSTRDLIFNVPQIISFLSMGSRLLPGTVILTGTPFGVAEGRKPQPWLKPGDVVAVEVEGIGRLENTIVADKSSSSCFYVAQPKL</sequence>
<evidence type="ECO:0000259" key="3">
    <source>
        <dbReference type="Pfam" id="PF01557"/>
    </source>
</evidence>
<organism evidence="4">
    <name type="scientific">Cladocopium goreaui</name>
    <dbReference type="NCBI Taxonomy" id="2562237"/>
    <lineage>
        <taxon>Eukaryota</taxon>
        <taxon>Sar</taxon>
        <taxon>Alveolata</taxon>
        <taxon>Dinophyceae</taxon>
        <taxon>Suessiales</taxon>
        <taxon>Symbiodiniaceae</taxon>
        <taxon>Cladocopium</taxon>
    </lineage>
</organism>
<dbReference type="EMBL" id="CAMXCT010001180">
    <property type="protein sequence ID" value="CAI3987569.1"/>
    <property type="molecule type" value="Genomic_DNA"/>
</dbReference>
<dbReference type="InterPro" id="IPR036663">
    <property type="entry name" value="Fumarylacetoacetase_C_sf"/>
</dbReference>
<proteinExistence type="inferred from homology"/>
<reference evidence="4" key="1">
    <citation type="submission" date="2022-10" db="EMBL/GenBank/DDBJ databases">
        <authorList>
            <person name="Chen Y."/>
            <person name="Dougan E. K."/>
            <person name="Chan C."/>
            <person name="Rhodes N."/>
            <person name="Thang M."/>
        </authorList>
    </citation>
    <scope>NUCLEOTIDE SEQUENCE</scope>
</reference>
<dbReference type="AlphaFoldDB" id="A0A9P1C9P3"/>
<name>A0A9P1C9P3_9DINO</name>
<dbReference type="GO" id="GO:0006107">
    <property type="term" value="P:oxaloacetate metabolic process"/>
    <property type="evidence" value="ECO:0007669"/>
    <property type="project" value="UniProtKB-ARBA"/>
</dbReference>
<evidence type="ECO:0000256" key="1">
    <source>
        <dbReference type="ARBA" id="ARBA00010211"/>
    </source>
</evidence>
<evidence type="ECO:0000256" key="2">
    <source>
        <dbReference type="ARBA" id="ARBA00022723"/>
    </source>
</evidence>
<keyword evidence="7" id="KW-1185">Reference proteome</keyword>
<dbReference type="Proteomes" id="UP001152797">
    <property type="component" value="Unassembled WGS sequence"/>
</dbReference>
<comment type="caution">
    <text evidence="4">The sequence shown here is derived from an EMBL/GenBank/DDBJ whole genome shotgun (WGS) entry which is preliminary data.</text>
</comment>
<dbReference type="Pfam" id="PF01557">
    <property type="entry name" value="FAA_hydrolase"/>
    <property type="match status" value="1"/>
</dbReference>
<dbReference type="FunFam" id="3.90.850.10:FF:000002">
    <property type="entry name" value="2-hydroxyhepta-2,4-diene-1,7-dioate isomerase"/>
    <property type="match status" value="1"/>
</dbReference>
<dbReference type="GO" id="GO:0046872">
    <property type="term" value="F:metal ion binding"/>
    <property type="evidence" value="ECO:0007669"/>
    <property type="project" value="UniProtKB-KW"/>
</dbReference>
<gene>
    <name evidence="4" type="ORF">C1SCF055_LOCUS14828</name>
</gene>
<reference evidence="5" key="2">
    <citation type="submission" date="2024-04" db="EMBL/GenBank/DDBJ databases">
        <authorList>
            <person name="Chen Y."/>
            <person name="Shah S."/>
            <person name="Dougan E. K."/>
            <person name="Thang M."/>
            <person name="Chan C."/>
        </authorList>
    </citation>
    <scope>NUCLEOTIDE SEQUENCE [LARGE SCALE GENOMIC DNA]</scope>
</reference>
<dbReference type="EMBL" id="CAMXCT020001180">
    <property type="protein sequence ID" value="CAL1140944.1"/>
    <property type="molecule type" value="Genomic_DNA"/>
</dbReference>
<keyword evidence="2" id="KW-0479">Metal-binding</keyword>
<evidence type="ECO:0000313" key="5">
    <source>
        <dbReference type="EMBL" id="CAL1140944.1"/>
    </source>
</evidence>
<comment type="similarity">
    <text evidence="1">Belongs to the FAH family.</text>
</comment>
<protein>
    <submittedName>
        <fullName evidence="6">Fumarylacetoacetase-like C-terminal domain-containing protein</fullName>
    </submittedName>
</protein>